<comment type="caution">
    <text evidence="1">The sequence shown here is derived from an EMBL/GenBank/DDBJ whole genome shotgun (WGS) entry which is preliminary data.</text>
</comment>
<reference evidence="1" key="1">
    <citation type="submission" date="2019-08" db="EMBL/GenBank/DDBJ databases">
        <title>The genome of the North American firefly Photinus pyralis.</title>
        <authorList>
            <consortium name="Photinus pyralis genome working group"/>
            <person name="Fallon T.R."/>
            <person name="Sander Lower S.E."/>
            <person name="Weng J.-K."/>
        </authorList>
    </citation>
    <scope>NUCLEOTIDE SEQUENCE</scope>
    <source>
        <strain evidence="1">TRF0915ILg1</strain>
        <tissue evidence="1">Whole body</tissue>
    </source>
</reference>
<dbReference type="AlphaFoldDB" id="A0A8K0FXR7"/>
<dbReference type="Proteomes" id="UP000801492">
    <property type="component" value="Unassembled WGS sequence"/>
</dbReference>
<dbReference type="EMBL" id="VTPC01091303">
    <property type="protein sequence ID" value="KAF2878701.1"/>
    <property type="molecule type" value="Genomic_DNA"/>
</dbReference>
<proteinExistence type="predicted"/>
<organism evidence="1 2">
    <name type="scientific">Ignelater luminosus</name>
    <name type="common">Cucubano</name>
    <name type="synonym">Pyrophorus luminosus</name>
    <dbReference type="NCBI Taxonomy" id="2038154"/>
    <lineage>
        <taxon>Eukaryota</taxon>
        <taxon>Metazoa</taxon>
        <taxon>Ecdysozoa</taxon>
        <taxon>Arthropoda</taxon>
        <taxon>Hexapoda</taxon>
        <taxon>Insecta</taxon>
        <taxon>Pterygota</taxon>
        <taxon>Neoptera</taxon>
        <taxon>Endopterygota</taxon>
        <taxon>Coleoptera</taxon>
        <taxon>Polyphaga</taxon>
        <taxon>Elateriformia</taxon>
        <taxon>Elateroidea</taxon>
        <taxon>Elateridae</taxon>
        <taxon>Agrypninae</taxon>
        <taxon>Pyrophorini</taxon>
        <taxon>Ignelater</taxon>
    </lineage>
</organism>
<gene>
    <name evidence="1" type="ORF">ILUMI_27469</name>
</gene>
<name>A0A8K0FXR7_IGNLU</name>
<protein>
    <submittedName>
        <fullName evidence="1">Uncharacterized protein</fullName>
    </submittedName>
</protein>
<sequence>MFFDNLERIQLKYNFTSAKIINVDESGVSTVLALPKIVVPKECKQAGQTVSGERGEQVTFVGIVTVSGEAFPLVYVFPKVRYKEEFLNGALH</sequence>
<accession>A0A8K0FXR7</accession>
<dbReference type="OrthoDB" id="8187571at2759"/>
<evidence type="ECO:0000313" key="2">
    <source>
        <dbReference type="Proteomes" id="UP000801492"/>
    </source>
</evidence>
<keyword evidence="2" id="KW-1185">Reference proteome</keyword>
<evidence type="ECO:0000313" key="1">
    <source>
        <dbReference type="EMBL" id="KAF2878701.1"/>
    </source>
</evidence>